<proteinExistence type="predicted"/>
<dbReference type="RefSeq" id="WP_080051340.1">
    <property type="nucleotide sequence ID" value="NZ_CP020100.1"/>
</dbReference>
<dbReference type="EMBL" id="CP020100">
    <property type="protein sequence ID" value="AQZ96432.1"/>
    <property type="molecule type" value="Genomic_DNA"/>
</dbReference>
<dbReference type="AlphaFoldDB" id="A0A1V0B933"/>
<dbReference type="PANTHER" id="PTHR46211:SF1">
    <property type="entry name" value="GLYCEROPHOSPHODIESTER PHOSPHODIESTERASE, CYTOPLASMIC"/>
    <property type="match status" value="1"/>
</dbReference>
<dbReference type="InterPro" id="IPR017946">
    <property type="entry name" value="PLC-like_Pdiesterase_TIM-brl"/>
</dbReference>
<sequence>MTTIADRLNTLANRLWAWAPQSRVPVNCADVGLVAHRGAHGDGPRGLVLENTLEAFELCLHMGVWGAEMDIHLTRDGEPVVHHDADCGRLFNRPDIIIAQTRFRDLRAAVPQIPHLDEVLQLSAGRMHLMLEIKESWRDRASLPQRITPWLASLTPGQDYHLLSLVPDHLEGFRDIPRSAFVDVAEANTAEILRQNLALGHGALAGSFVLMGAGCLRQLREQGRQIGTGLVENRFVLNREVSRGVDWVFTDHILTLQPGSGDSGSGKV</sequence>
<evidence type="ECO:0000259" key="1">
    <source>
        <dbReference type="PROSITE" id="PS51704"/>
    </source>
</evidence>
<dbReference type="Gene3D" id="3.20.20.190">
    <property type="entry name" value="Phosphatidylinositol (PI) phosphodiesterase"/>
    <property type="match status" value="1"/>
</dbReference>
<dbReference type="SUPFAM" id="SSF51695">
    <property type="entry name" value="PLC-like phosphodiesterases"/>
    <property type="match status" value="1"/>
</dbReference>
<name>A0A1V0B933_9GAMM</name>
<dbReference type="PANTHER" id="PTHR46211">
    <property type="entry name" value="GLYCEROPHOSPHORYL DIESTER PHOSPHODIESTERASE"/>
    <property type="match status" value="1"/>
</dbReference>
<feature type="domain" description="GP-PDE" evidence="1">
    <location>
        <begin position="31"/>
        <end position="260"/>
    </location>
</feature>
<keyword evidence="3" id="KW-1185">Reference proteome</keyword>
<dbReference type="GO" id="GO:0008081">
    <property type="term" value="F:phosphoric diester hydrolase activity"/>
    <property type="evidence" value="ECO:0007669"/>
    <property type="project" value="InterPro"/>
</dbReference>
<dbReference type="GO" id="GO:0006629">
    <property type="term" value="P:lipid metabolic process"/>
    <property type="evidence" value="ECO:0007669"/>
    <property type="project" value="InterPro"/>
</dbReference>
<dbReference type="InterPro" id="IPR030395">
    <property type="entry name" value="GP_PDE_dom"/>
</dbReference>
<dbReference type="Proteomes" id="UP000243488">
    <property type="component" value="Chromosome"/>
</dbReference>
<protein>
    <recommendedName>
        <fullName evidence="1">GP-PDE domain-containing protein</fullName>
    </recommendedName>
</protein>
<dbReference type="Pfam" id="PF03009">
    <property type="entry name" value="GDPD"/>
    <property type="match status" value="1"/>
</dbReference>
<organism evidence="2 3">
    <name type="scientific">Halopseudomonas phragmitis</name>
    <dbReference type="NCBI Taxonomy" id="1931241"/>
    <lineage>
        <taxon>Bacteria</taxon>
        <taxon>Pseudomonadati</taxon>
        <taxon>Pseudomonadota</taxon>
        <taxon>Gammaproteobacteria</taxon>
        <taxon>Pseudomonadales</taxon>
        <taxon>Pseudomonadaceae</taxon>
        <taxon>Halopseudomonas</taxon>
    </lineage>
</organism>
<evidence type="ECO:0000313" key="3">
    <source>
        <dbReference type="Proteomes" id="UP000243488"/>
    </source>
</evidence>
<dbReference type="KEGG" id="ppha:BVH74_17470"/>
<gene>
    <name evidence="2" type="ORF">BVH74_17470</name>
</gene>
<evidence type="ECO:0000313" key="2">
    <source>
        <dbReference type="EMBL" id="AQZ96432.1"/>
    </source>
</evidence>
<reference evidence="2 3" key="1">
    <citation type="submission" date="2017-03" db="EMBL/GenBank/DDBJ databases">
        <title>Complete genome sequence of the novel DNRA strain Pseudomonas sp. S-6-2 isolated from Chinese polluted river sediment. Journal of Biotechnology.</title>
        <authorList>
            <person name="Li J."/>
            <person name="Xiang F."/>
            <person name="Wang L."/>
            <person name="Xi L."/>
            <person name="Liu J."/>
        </authorList>
    </citation>
    <scope>NUCLEOTIDE SEQUENCE [LARGE SCALE GENOMIC DNA]</scope>
    <source>
        <strain evidence="2 3">S-6-2</strain>
    </source>
</reference>
<dbReference type="CDD" id="cd08556">
    <property type="entry name" value="GDPD"/>
    <property type="match status" value="1"/>
</dbReference>
<accession>A0A1V0B933</accession>
<dbReference type="PROSITE" id="PS51704">
    <property type="entry name" value="GP_PDE"/>
    <property type="match status" value="1"/>
</dbReference>
<dbReference type="STRING" id="1931241.BVH74_17470"/>